<gene>
    <name evidence="1" type="ORF">QP433_02330</name>
</gene>
<reference evidence="1" key="1">
    <citation type="submission" date="2023-05" db="EMBL/GenBank/DDBJ databases">
        <title>Cataloging the Phylogenetic Diversity of Human Bladder Bacteria.</title>
        <authorList>
            <person name="Du J."/>
        </authorList>
    </citation>
    <scope>NUCLEOTIDE SEQUENCE</scope>
    <source>
        <strain evidence="1">UMB1231</strain>
    </source>
</reference>
<dbReference type="AlphaFoldDB" id="A0AAJ1V2Z2"/>
<accession>A0AAJ1V2Z2</accession>
<protein>
    <submittedName>
        <fullName evidence="1">Uncharacterized protein</fullName>
    </submittedName>
</protein>
<evidence type="ECO:0000313" key="2">
    <source>
        <dbReference type="Proteomes" id="UP001229251"/>
    </source>
</evidence>
<sequence>MLENVKINFETIELMDFFWQTAARKEKLADSYLLDIANRPEMEAVYTDDFNSNSVRKVLSAVINYEPVNEATSKELEFYQSNKFFADDPGNVELTLPTIKTLNVNYLKEKFSGDTKYDSVQINFVPAYDLTDKIEDNILTINFFKLKIDFTDFETVLVNDQKLVDYIESKLETILK</sequence>
<dbReference type="RefSeq" id="WP_016647554.1">
    <property type="nucleotide sequence ID" value="NZ_JASOOE010000003.1"/>
</dbReference>
<dbReference type="EMBL" id="JASOOE010000003">
    <property type="protein sequence ID" value="MDK7186811.1"/>
    <property type="molecule type" value="Genomic_DNA"/>
</dbReference>
<dbReference type="Proteomes" id="UP001229251">
    <property type="component" value="Unassembled WGS sequence"/>
</dbReference>
<proteinExistence type="predicted"/>
<organism evidence="1 2">
    <name type="scientific">Facklamia hominis</name>
    <dbReference type="NCBI Taxonomy" id="178214"/>
    <lineage>
        <taxon>Bacteria</taxon>
        <taxon>Bacillati</taxon>
        <taxon>Bacillota</taxon>
        <taxon>Bacilli</taxon>
        <taxon>Lactobacillales</taxon>
        <taxon>Aerococcaceae</taxon>
        <taxon>Facklamia</taxon>
    </lineage>
</organism>
<comment type="caution">
    <text evidence="1">The sequence shown here is derived from an EMBL/GenBank/DDBJ whole genome shotgun (WGS) entry which is preliminary data.</text>
</comment>
<name>A0AAJ1V2Z2_9LACT</name>
<evidence type="ECO:0000313" key="1">
    <source>
        <dbReference type="EMBL" id="MDK7186811.1"/>
    </source>
</evidence>